<evidence type="ECO:0000313" key="3">
    <source>
        <dbReference type="EMBL" id="SDC84448.1"/>
    </source>
</evidence>
<evidence type="ECO:0000313" key="4">
    <source>
        <dbReference type="Proteomes" id="UP000199452"/>
    </source>
</evidence>
<dbReference type="Pfam" id="PF18962">
    <property type="entry name" value="Por_Secre_tail"/>
    <property type="match status" value="1"/>
</dbReference>
<dbReference type="InterPro" id="IPR026444">
    <property type="entry name" value="Secre_tail"/>
</dbReference>
<organism evidence="3 4">
    <name type="scientific">Williamwhitmania taraxaci</name>
    <dbReference type="NCBI Taxonomy" id="1640674"/>
    <lineage>
        <taxon>Bacteria</taxon>
        <taxon>Pseudomonadati</taxon>
        <taxon>Bacteroidota</taxon>
        <taxon>Bacteroidia</taxon>
        <taxon>Bacteroidales</taxon>
        <taxon>Williamwhitmaniaceae</taxon>
        <taxon>Williamwhitmania</taxon>
    </lineage>
</organism>
<reference evidence="3 4" key="1">
    <citation type="submission" date="2016-09" db="EMBL/GenBank/DDBJ databases">
        <authorList>
            <person name="Capua I."/>
            <person name="De Benedictis P."/>
            <person name="Joannis T."/>
            <person name="Lombin L.H."/>
            <person name="Cattoli G."/>
        </authorList>
    </citation>
    <scope>NUCLEOTIDE SEQUENCE [LARGE SCALE GENOMIC DNA]</scope>
    <source>
        <strain evidence="3 4">A7P-90m</strain>
    </source>
</reference>
<dbReference type="AlphaFoldDB" id="A0A1G6PWM8"/>
<dbReference type="STRING" id="1640674.SAMN05216323_105531"/>
<dbReference type="OrthoDB" id="9768786at2"/>
<dbReference type="EMBL" id="FMYP01000055">
    <property type="protein sequence ID" value="SDC84448.1"/>
    <property type="molecule type" value="Genomic_DNA"/>
</dbReference>
<dbReference type="NCBIfam" id="TIGR04183">
    <property type="entry name" value="Por_Secre_tail"/>
    <property type="match status" value="1"/>
</dbReference>
<keyword evidence="1" id="KW-0732">Signal</keyword>
<gene>
    <name evidence="3" type="ORF">SAMN05216323_105531</name>
</gene>
<evidence type="ECO:0000259" key="2">
    <source>
        <dbReference type="Pfam" id="PF18962"/>
    </source>
</evidence>
<feature type="domain" description="Secretion system C-terminal sorting" evidence="2">
    <location>
        <begin position="89"/>
        <end position="160"/>
    </location>
</feature>
<feature type="signal peptide" evidence="1">
    <location>
        <begin position="1"/>
        <end position="23"/>
    </location>
</feature>
<protein>
    <submittedName>
        <fullName evidence="3">Por secretion system C-terminal sorting domain-containing protein</fullName>
    </submittedName>
</protein>
<accession>A0A1G6PWM8</accession>
<feature type="chain" id="PRO_5011735222" evidence="1">
    <location>
        <begin position="24"/>
        <end position="165"/>
    </location>
</feature>
<proteinExistence type="predicted"/>
<evidence type="ECO:0000256" key="1">
    <source>
        <dbReference type="SAM" id="SignalP"/>
    </source>
</evidence>
<keyword evidence="4" id="KW-1185">Reference proteome</keyword>
<dbReference type="Proteomes" id="UP000199452">
    <property type="component" value="Unassembled WGS sequence"/>
</dbReference>
<dbReference type="RefSeq" id="WP_092439745.1">
    <property type="nucleotide sequence ID" value="NZ_FMYP01000055.1"/>
</dbReference>
<name>A0A1G6PWM8_9BACT</name>
<sequence>MRHKRLQLSAVLLLGLGLTGLQAQETIPATGGNASGSGGSSSYSVGQVVYTTNTGTNGTVAQGVQQPFEISVVTGLEEAKGINLNCTAYPNPTTDYLVLKVDASATLSIQSLSYQLYDMSGKLLENKKITGNETSIVMSNLVPATYFVKVTEGNKEVKTFKIIKN</sequence>